<reference evidence="1 2" key="1">
    <citation type="submission" date="2024-02" db="EMBL/GenBank/DDBJ databases">
        <title>A draft genome for the cacao thread blight pathogen Marasmius crinis-equi.</title>
        <authorList>
            <person name="Cohen S.P."/>
            <person name="Baruah I.K."/>
            <person name="Amoako-Attah I."/>
            <person name="Bukari Y."/>
            <person name="Meinhardt L.W."/>
            <person name="Bailey B.A."/>
        </authorList>
    </citation>
    <scope>NUCLEOTIDE SEQUENCE [LARGE SCALE GENOMIC DNA]</scope>
    <source>
        <strain evidence="1 2">GH-76</strain>
    </source>
</reference>
<gene>
    <name evidence="1" type="ORF">V5O48_015105</name>
</gene>
<dbReference type="EMBL" id="JBAHYK010001741">
    <property type="protein sequence ID" value="KAL0566893.1"/>
    <property type="molecule type" value="Genomic_DNA"/>
</dbReference>
<keyword evidence="2" id="KW-1185">Reference proteome</keyword>
<evidence type="ECO:0000313" key="1">
    <source>
        <dbReference type="EMBL" id="KAL0566893.1"/>
    </source>
</evidence>
<protein>
    <submittedName>
        <fullName evidence="1">Uncharacterized protein</fullName>
    </submittedName>
</protein>
<dbReference type="Proteomes" id="UP001465976">
    <property type="component" value="Unassembled WGS sequence"/>
</dbReference>
<evidence type="ECO:0000313" key="2">
    <source>
        <dbReference type="Proteomes" id="UP001465976"/>
    </source>
</evidence>
<name>A0ABR3EVF4_9AGAR</name>
<comment type="caution">
    <text evidence="1">The sequence shown here is derived from an EMBL/GenBank/DDBJ whole genome shotgun (WGS) entry which is preliminary data.</text>
</comment>
<sequence length="219" mass="25582">MDPGAELICNVTTSDLRLIPIKPGHSPHSASWSDFIYALGSVFWLFRQQIERIAPERMVESDAAVQEAKDFVRIVWTRWVTVWPGDEPTDRKDLMQDILRESEVHRLYVRIRAKPDVDPVPWREVIESKITESNFERWADPQFVQAQQPPPTPPPTPFITWEPYEGLSAEESVNRIEREIAEARRVMDFNECHMYCGRGECPTFREADGEDGDWMLEWH</sequence>
<organism evidence="1 2">
    <name type="scientific">Marasmius crinis-equi</name>
    <dbReference type="NCBI Taxonomy" id="585013"/>
    <lineage>
        <taxon>Eukaryota</taxon>
        <taxon>Fungi</taxon>
        <taxon>Dikarya</taxon>
        <taxon>Basidiomycota</taxon>
        <taxon>Agaricomycotina</taxon>
        <taxon>Agaricomycetes</taxon>
        <taxon>Agaricomycetidae</taxon>
        <taxon>Agaricales</taxon>
        <taxon>Marasmiineae</taxon>
        <taxon>Marasmiaceae</taxon>
        <taxon>Marasmius</taxon>
    </lineage>
</organism>
<proteinExistence type="predicted"/>
<accession>A0ABR3EVF4</accession>